<organism evidence="9 10">
    <name type="scientific">Ridgeia piscesae</name>
    <name type="common">Tubeworm</name>
    <dbReference type="NCBI Taxonomy" id="27915"/>
    <lineage>
        <taxon>Eukaryota</taxon>
        <taxon>Metazoa</taxon>
        <taxon>Spiralia</taxon>
        <taxon>Lophotrochozoa</taxon>
        <taxon>Annelida</taxon>
        <taxon>Polychaeta</taxon>
        <taxon>Sedentaria</taxon>
        <taxon>Canalipalpata</taxon>
        <taxon>Sabellida</taxon>
        <taxon>Siboglinidae</taxon>
        <taxon>Ridgeia</taxon>
    </lineage>
</organism>
<dbReference type="Pfam" id="PF03450">
    <property type="entry name" value="CO_deh_flav_C"/>
    <property type="match status" value="1"/>
</dbReference>
<dbReference type="InterPro" id="IPR037165">
    <property type="entry name" value="AldOxase/xan_DH_Mopterin-bd_sf"/>
</dbReference>
<dbReference type="EMBL" id="JAODUO010001362">
    <property type="protein sequence ID" value="KAK2165479.1"/>
    <property type="molecule type" value="Genomic_DNA"/>
</dbReference>
<dbReference type="PANTHER" id="PTHR45444">
    <property type="entry name" value="XANTHINE DEHYDROGENASE"/>
    <property type="match status" value="1"/>
</dbReference>
<dbReference type="SUPFAM" id="SSF56003">
    <property type="entry name" value="Molybdenum cofactor-binding domain"/>
    <property type="match status" value="1"/>
</dbReference>
<dbReference type="InterPro" id="IPR036683">
    <property type="entry name" value="CO_DH_flav_C_dom_sf"/>
</dbReference>
<accession>A0AAD9K639</accession>
<comment type="cofactor">
    <cofactor evidence="2">
        <name>FAD</name>
        <dbReference type="ChEBI" id="CHEBI:57692"/>
    </cofactor>
</comment>
<dbReference type="Pfam" id="PF20256">
    <property type="entry name" value="MoCoBD_2"/>
    <property type="match status" value="1"/>
</dbReference>
<dbReference type="InterPro" id="IPR008274">
    <property type="entry name" value="AldOxase/xan_DH_MoCoBD1"/>
</dbReference>
<dbReference type="Gene3D" id="3.30.390.50">
    <property type="entry name" value="CO dehydrogenase flavoprotein, C-terminal domain"/>
    <property type="match status" value="1"/>
</dbReference>
<evidence type="ECO:0008006" key="11">
    <source>
        <dbReference type="Google" id="ProtNLM"/>
    </source>
</evidence>
<dbReference type="InterPro" id="IPR016208">
    <property type="entry name" value="Ald_Oxase/xanthine_DH-like"/>
</dbReference>
<comment type="cofactor">
    <cofactor evidence="1">
        <name>Mo-molybdopterin</name>
        <dbReference type="ChEBI" id="CHEBI:71302"/>
    </cofactor>
</comment>
<dbReference type="GO" id="GO:0016491">
    <property type="term" value="F:oxidoreductase activity"/>
    <property type="evidence" value="ECO:0007669"/>
    <property type="project" value="InterPro"/>
</dbReference>
<proteinExistence type="inferred from homology"/>
<dbReference type="SMART" id="SM01092">
    <property type="entry name" value="CO_deh_flav_C"/>
    <property type="match status" value="1"/>
</dbReference>
<name>A0AAD9K639_RIDPI</name>
<evidence type="ECO:0000256" key="5">
    <source>
        <dbReference type="ARBA" id="ARBA00023014"/>
    </source>
</evidence>
<sequence length="917" mass="99918">MTTREHMEGFKLHKTASRKEEVVCVNATMRVVFQEDTDVIEDIALSFGGVRATSMLAANTQSKLIGRAWDDTLVTVTSDLLAIELRPPAGGQSDKDAYKQTLAVSLFFKFYLGVQMRLRAAQETATEKEALLSDLSATTPLPHIPARGIQVYEEVPADQSSSDAVGRPLPVKSALNNALGKSVFIDDMLPYQGELYLALVMSTQAHAKITNVAPSRALQMPGVVDFVTAADVPGSNLYGVIDRTEEIFATKEVLCRGQAIGAIVARSQTEALEAAYAVQVDYEPLPAIISIQQAIDAGSFFSENKKTLSKGDVTTGFGASDQVIEGEVYVGSQEHFYMEPQSCVAVPRGEDGEMDIFSSTQAPNGVQIAVSEALGVSSNKIVCHVKRVGGAFGGKETRCMVAALPAALAAHKVGGCRFGGWVGVGSEGGWVSVGKVAECQFVGWVGCKKDGRICALQVECYVNCGCTIELGGSFLETFLMFMDNSYKIPNFHVHGQLCRTNLPTYASFRGFGSPQSQFVMQTVLQHIAETLRLLPGQVCEVNLYRDGDVTPYNHTLEDCHVRQCWQDVLQRSDYETRCAQVDTFNRTHRWKKRGLAVTPQKFPISVPGDGTFMNQAGALVHVYRDGTVLVAHGGCELGQGLHTKMIQVTSRALGIPVEKIHISETTTNTVPNATPTVASLTSDLNGMAIANACEILTERLQPYKMAAPEDGWNKWILSAYFDRVSLSTTGFYKAPGLNYDWSTNSGRAHLYYTYGACCSKVEIDCLTGDHVVLRSDIVMDVGRSLNPGIDIGQIEGAFMQGYGLFLLEEVKWSNEGRLRTNGPRTYQIPRFSDIPSEFNVSLLRGMSNQHAIYSSKGIGEPALFLASSAFFAVKNAIMAARRQVGLDEPFRLDSPATPEKIRMACVDQFNKKVCLRG</sequence>
<dbReference type="FunFam" id="3.30.365.10:FF:000004">
    <property type="entry name" value="Xanthine dehydrogenase oxidase"/>
    <property type="match status" value="1"/>
</dbReference>
<dbReference type="Gene3D" id="3.30.365.10">
    <property type="entry name" value="Aldehyde oxidase/xanthine dehydrogenase, molybdopterin binding domain"/>
    <property type="match status" value="4"/>
</dbReference>
<evidence type="ECO:0000256" key="1">
    <source>
        <dbReference type="ARBA" id="ARBA00001924"/>
    </source>
</evidence>
<dbReference type="Proteomes" id="UP001209878">
    <property type="component" value="Unassembled WGS sequence"/>
</dbReference>
<dbReference type="InterPro" id="IPR046867">
    <property type="entry name" value="AldOxase/xan_DH_MoCoBD2"/>
</dbReference>
<feature type="domain" description="Aldehyde oxidase/xanthine dehydrogenase a/b hammerhead" evidence="7">
    <location>
        <begin position="179"/>
        <end position="286"/>
    </location>
</feature>
<dbReference type="GO" id="GO:0051537">
    <property type="term" value="F:2 iron, 2 sulfur cluster binding"/>
    <property type="evidence" value="ECO:0007669"/>
    <property type="project" value="UniProtKB-KW"/>
</dbReference>
<dbReference type="SUPFAM" id="SSF55447">
    <property type="entry name" value="CO dehydrogenase flavoprotein C-terminal domain-like"/>
    <property type="match status" value="1"/>
</dbReference>
<dbReference type="Pfam" id="PF01315">
    <property type="entry name" value="Ald_Xan_dh_C"/>
    <property type="match status" value="1"/>
</dbReference>
<evidence type="ECO:0000313" key="10">
    <source>
        <dbReference type="Proteomes" id="UP001209878"/>
    </source>
</evidence>
<comment type="similarity">
    <text evidence="3">Belongs to the xanthine dehydrogenase family.</text>
</comment>
<dbReference type="SMART" id="SM01008">
    <property type="entry name" value="Ald_Xan_dh_C"/>
    <property type="match status" value="1"/>
</dbReference>
<dbReference type="Gene3D" id="3.90.1170.50">
    <property type="entry name" value="Aldehyde oxidase/xanthine dehydrogenase, a/b hammerhead"/>
    <property type="match status" value="1"/>
</dbReference>
<dbReference type="GO" id="GO:0005506">
    <property type="term" value="F:iron ion binding"/>
    <property type="evidence" value="ECO:0007669"/>
    <property type="project" value="InterPro"/>
</dbReference>
<evidence type="ECO:0000313" key="9">
    <source>
        <dbReference type="EMBL" id="KAK2165479.1"/>
    </source>
</evidence>
<keyword evidence="5" id="KW-0411">Iron-sulfur</keyword>
<dbReference type="SUPFAM" id="SSF54665">
    <property type="entry name" value="CO dehydrogenase molybdoprotein N-domain-like"/>
    <property type="match status" value="1"/>
</dbReference>
<dbReference type="Pfam" id="PF02738">
    <property type="entry name" value="MoCoBD_1"/>
    <property type="match status" value="1"/>
</dbReference>
<dbReference type="InterPro" id="IPR005107">
    <property type="entry name" value="CO_DH_flav_C"/>
</dbReference>
<dbReference type="FunFam" id="3.90.1170.50:FF:000001">
    <property type="entry name" value="Aldehyde oxidase 1"/>
    <property type="match status" value="1"/>
</dbReference>
<dbReference type="InterPro" id="IPR036856">
    <property type="entry name" value="Ald_Oxase/Xan_DH_a/b_sf"/>
</dbReference>
<protein>
    <recommendedName>
        <fullName evidence="11">Xanthine dehydrogenase</fullName>
    </recommendedName>
</protein>
<evidence type="ECO:0000256" key="6">
    <source>
        <dbReference type="ARBA" id="ARBA00034078"/>
    </source>
</evidence>
<gene>
    <name evidence="9" type="ORF">NP493_1361g00029</name>
</gene>
<dbReference type="AlphaFoldDB" id="A0AAD9K639"/>
<keyword evidence="4" id="KW-0001">2Fe-2S</keyword>
<evidence type="ECO:0000256" key="3">
    <source>
        <dbReference type="ARBA" id="ARBA00006849"/>
    </source>
</evidence>
<evidence type="ECO:0000259" key="8">
    <source>
        <dbReference type="SMART" id="SM01092"/>
    </source>
</evidence>
<dbReference type="InterPro" id="IPR000674">
    <property type="entry name" value="Ald_Oxase/Xan_DH_a/b"/>
</dbReference>
<dbReference type="FunFam" id="3.30.365.10:FF:000001">
    <property type="entry name" value="Xanthine dehydrogenase oxidase"/>
    <property type="match status" value="1"/>
</dbReference>
<comment type="caution">
    <text evidence="9">The sequence shown here is derived from an EMBL/GenBank/DDBJ whole genome shotgun (WGS) entry which is preliminary data.</text>
</comment>
<comment type="cofactor">
    <cofactor evidence="6">
        <name>[2Fe-2S] cluster</name>
        <dbReference type="ChEBI" id="CHEBI:190135"/>
    </cofactor>
</comment>
<keyword evidence="4" id="KW-0479">Metal-binding</keyword>
<keyword evidence="10" id="KW-1185">Reference proteome</keyword>
<evidence type="ECO:0000256" key="4">
    <source>
        <dbReference type="ARBA" id="ARBA00022714"/>
    </source>
</evidence>
<reference evidence="9" key="1">
    <citation type="journal article" date="2023" name="Mol. Biol. Evol.">
        <title>Third-Generation Sequencing Reveals the Adaptive Role of the Epigenome in Three Deep-Sea Polychaetes.</title>
        <authorList>
            <person name="Perez M."/>
            <person name="Aroh O."/>
            <person name="Sun Y."/>
            <person name="Lan Y."/>
            <person name="Juniper S.K."/>
            <person name="Young C.R."/>
            <person name="Angers B."/>
            <person name="Qian P.Y."/>
        </authorList>
    </citation>
    <scope>NUCLEOTIDE SEQUENCE</scope>
    <source>
        <strain evidence="9">R07B-5</strain>
    </source>
</reference>
<dbReference type="PANTHER" id="PTHR45444:SF3">
    <property type="entry name" value="XANTHINE DEHYDROGENASE"/>
    <property type="match status" value="1"/>
</dbReference>
<evidence type="ECO:0000259" key="7">
    <source>
        <dbReference type="SMART" id="SM01008"/>
    </source>
</evidence>
<evidence type="ECO:0000256" key="2">
    <source>
        <dbReference type="ARBA" id="ARBA00001974"/>
    </source>
</evidence>
<keyword evidence="4" id="KW-0408">Iron</keyword>
<feature type="domain" description="CO dehydrogenase flavoprotein C-terminal" evidence="8">
    <location>
        <begin position="10"/>
        <end position="114"/>
    </location>
</feature>